<feature type="compositionally biased region" description="Basic residues" evidence="6">
    <location>
        <begin position="216"/>
        <end position="229"/>
    </location>
</feature>
<feature type="domain" description="C2H2-type" evidence="7">
    <location>
        <begin position="199"/>
        <end position="227"/>
    </location>
</feature>
<dbReference type="GO" id="GO:0008270">
    <property type="term" value="F:zinc ion binding"/>
    <property type="evidence" value="ECO:0007669"/>
    <property type="project" value="UniProtKB-KW"/>
</dbReference>
<dbReference type="FunFam" id="3.30.160.60:FF:000340">
    <property type="entry name" value="zinc finger protein 473 isoform X1"/>
    <property type="match status" value="1"/>
</dbReference>
<dbReference type="InterPro" id="IPR036236">
    <property type="entry name" value="Znf_C2H2_sf"/>
</dbReference>
<keyword evidence="1" id="KW-0479">Metal-binding</keyword>
<dbReference type="PROSITE" id="PS00028">
    <property type="entry name" value="ZINC_FINGER_C2H2_1"/>
    <property type="match status" value="8"/>
</dbReference>
<evidence type="ECO:0000313" key="9">
    <source>
        <dbReference type="WBParaSite" id="PSAMB.scaffold10980size3690.g33786.t1"/>
    </source>
</evidence>
<keyword evidence="8" id="KW-1185">Reference proteome</keyword>
<feature type="region of interest" description="Disordered" evidence="6">
    <location>
        <begin position="578"/>
        <end position="602"/>
    </location>
</feature>
<feature type="region of interest" description="Disordered" evidence="6">
    <location>
        <begin position="88"/>
        <end position="112"/>
    </location>
</feature>
<evidence type="ECO:0000259" key="7">
    <source>
        <dbReference type="PROSITE" id="PS50157"/>
    </source>
</evidence>
<evidence type="ECO:0000256" key="4">
    <source>
        <dbReference type="ARBA" id="ARBA00022833"/>
    </source>
</evidence>
<dbReference type="Pfam" id="PF12874">
    <property type="entry name" value="zf-met"/>
    <property type="match status" value="1"/>
</dbReference>
<feature type="region of interest" description="Disordered" evidence="6">
    <location>
        <begin position="427"/>
        <end position="447"/>
    </location>
</feature>
<evidence type="ECO:0000256" key="2">
    <source>
        <dbReference type="ARBA" id="ARBA00022737"/>
    </source>
</evidence>
<organism evidence="8 9">
    <name type="scientific">Plectus sambesii</name>
    <dbReference type="NCBI Taxonomy" id="2011161"/>
    <lineage>
        <taxon>Eukaryota</taxon>
        <taxon>Metazoa</taxon>
        <taxon>Ecdysozoa</taxon>
        <taxon>Nematoda</taxon>
        <taxon>Chromadorea</taxon>
        <taxon>Plectida</taxon>
        <taxon>Plectina</taxon>
        <taxon>Plectoidea</taxon>
        <taxon>Plectidae</taxon>
        <taxon>Plectus</taxon>
    </lineage>
</organism>
<dbReference type="GO" id="GO:0000981">
    <property type="term" value="F:DNA-binding transcription factor activity, RNA polymerase II-specific"/>
    <property type="evidence" value="ECO:0007669"/>
    <property type="project" value="TreeGrafter"/>
</dbReference>
<evidence type="ECO:0000256" key="6">
    <source>
        <dbReference type="SAM" id="MobiDB-lite"/>
    </source>
</evidence>
<dbReference type="FunFam" id="3.30.160.60:FF:000180">
    <property type="entry name" value="Zinc finger protein 689"/>
    <property type="match status" value="1"/>
</dbReference>
<feature type="domain" description="C2H2-type" evidence="7">
    <location>
        <begin position="35"/>
        <end position="63"/>
    </location>
</feature>
<dbReference type="PANTHER" id="PTHR24379">
    <property type="entry name" value="KRAB AND ZINC FINGER DOMAIN-CONTAINING"/>
    <property type="match status" value="1"/>
</dbReference>
<dbReference type="AlphaFoldDB" id="A0A914ULJ2"/>
<evidence type="ECO:0000256" key="1">
    <source>
        <dbReference type="ARBA" id="ARBA00022723"/>
    </source>
</evidence>
<feature type="domain" description="C2H2-type" evidence="7">
    <location>
        <begin position="499"/>
        <end position="526"/>
    </location>
</feature>
<evidence type="ECO:0000313" key="8">
    <source>
        <dbReference type="Proteomes" id="UP000887566"/>
    </source>
</evidence>
<dbReference type="PANTHER" id="PTHR24379:SF121">
    <property type="entry name" value="C2H2-TYPE DOMAIN-CONTAINING PROTEIN"/>
    <property type="match status" value="1"/>
</dbReference>
<keyword evidence="4" id="KW-0862">Zinc</keyword>
<evidence type="ECO:0000256" key="5">
    <source>
        <dbReference type="PROSITE-ProRule" id="PRU00042"/>
    </source>
</evidence>
<keyword evidence="3 5" id="KW-0863">Zinc-finger</keyword>
<dbReference type="GO" id="GO:0005634">
    <property type="term" value="C:nucleus"/>
    <property type="evidence" value="ECO:0007669"/>
    <property type="project" value="TreeGrafter"/>
</dbReference>
<dbReference type="Pfam" id="PF00096">
    <property type="entry name" value="zf-C2H2"/>
    <property type="match status" value="4"/>
</dbReference>
<name>A0A914ULJ2_9BILA</name>
<dbReference type="InterPro" id="IPR013087">
    <property type="entry name" value="Znf_C2H2_type"/>
</dbReference>
<evidence type="ECO:0000256" key="3">
    <source>
        <dbReference type="ARBA" id="ARBA00022771"/>
    </source>
</evidence>
<feature type="domain" description="C2H2-type" evidence="7">
    <location>
        <begin position="142"/>
        <end position="169"/>
    </location>
</feature>
<dbReference type="WBParaSite" id="PSAMB.scaffold10980size3690.g33786.t1">
    <property type="protein sequence ID" value="PSAMB.scaffold10980size3690.g33786.t1"/>
    <property type="gene ID" value="PSAMB.scaffold10980size3690.g33786"/>
</dbReference>
<dbReference type="Gene3D" id="3.30.160.60">
    <property type="entry name" value="Classic Zinc Finger"/>
    <property type="match status" value="7"/>
</dbReference>
<dbReference type="FunFam" id="3.30.160.60:FF:000702">
    <property type="entry name" value="Transcription factor E4F1 isoform 1"/>
    <property type="match status" value="1"/>
</dbReference>
<feature type="region of interest" description="Disordered" evidence="6">
    <location>
        <begin position="214"/>
        <end position="236"/>
    </location>
</feature>
<dbReference type="SUPFAM" id="SSF57667">
    <property type="entry name" value="beta-beta-alpha zinc fingers"/>
    <property type="match status" value="4"/>
</dbReference>
<feature type="domain" description="C2H2-type" evidence="7">
    <location>
        <begin position="556"/>
        <end position="583"/>
    </location>
</feature>
<proteinExistence type="predicted"/>
<feature type="domain" description="C2H2-type" evidence="7">
    <location>
        <begin position="527"/>
        <end position="555"/>
    </location>
</feature>
<keyword evidence="2" id="KW-0677">Repeat</keyword>
<protein>
    <submittedName>
        <fullName evidence="9">C2H2-type domain-containing protein</fullName>
    </submittedName>
</protein>
<dbReference type="GO" id="GO:0000977">
    <property type="term" value="F:RNA polymerase II transcription regulatory region sequence-specific DNA binding"/>
    <property type="evidence" value="ECO:0007669"/>
    <property type="project" value="TreeGrafter"/>
</dbReference>
<dbReference type="PROSITE" id="PS50157">
    <property type="entry name" value="ZINC_FINGER_C2H2_2"/>
    <property type="match status" value="8"/>
</dbReference>
<reference evidence="9" key="1">
    <citation type="submission" date="2022-11" db="UniProtKB">
        <authorList>
            <consortium name="WormBaseParasite"/>
        </authorList>
    </citation>
    <scope>IDENTIFICATION</scope>
</reference>
<accession>A0A914ULJ2</accession>
<feature type="domain" description="C2H2-type" evidence="7">
    <location>
        <begin position="171"/>
        <end position="198"/>
    </location>
</feature>
<dbReference type="SMART" id="SM00355">
    <property type="entry name" value="ZnF_C2H2"/>
    <property type="match status" value="9"/>
</dbReference>
<dbReference type="Proteomes" id="UP000887566">
    <property type="component" value="Unplaced"/>
</dbReference>
<sequence>NDRCNACGLSLPDPDALLSHLVAERRDGVHMNCMFACDQCNQLFKGGKQFAKHVAATHVTNRCLTSGIFDDRRSLPLNVSVREAIPLQERRTGAGDGAEQKIGGGGGGGSLSDRKCPQCLKEFKKPSDLLRHMRIHSGEKPFPCPMCGRRFRVKSTLNSHLKTHQEEAPMFNCKVCNKNMMSRGALKVHLRLHTNERPFTCDVCGENFRSSGQRLAHAKREHGPTRSKRPVGGDVPIDDATTANLIESTLLQLAPQDPPLLGTENSAFTPVARSLADPIGSFRPAPGVRPVDQQNLSAVDGLSGRLSLSVLPDPANGNLRVDVRPLPPIGEDADDEPREGEFVIEMTLLKDLVDHGLVLKIPLNEPGFANGTELSVDPDQLLRYMLQVEEQAPGASDLQLRSANGTELSVDPDQLLRYMLQVEEQAPGASDLQLRSDNAMSPPASPGEAQRQSYIVECLICDETFASADQSKLHFESTDHETAMLSSAGETGRAGVRQFSCECCPKSFDTRAKLDRHRIVHTRDRPFSCRMCDQRYSQKPSLLAHVRSAHEGLRPFACPHCSKRFQHKWNLTRHVKIHQRDSLRTEPPPQHEHEHEHEREHGHDPGALIAVEPQWQQTGTDYQPNLLLSL</sequence>
<feature type="domain" description="C2H2-type" evidence="7">
    <location>
        <begin position="114"/>
        <end position="141"/>
    </location>
</feature>